<evidence type="ECO:0000256" key="2">
    <source>
        <dbReference type="ARBA" id="ARBA00022448"/>
    </source>
</evidence>
<feature type="domain" description="ABC transporter" evidence="5">
    <location>
        <begin position="17"/>
        <end position="237"/>
    </location>
</feature>
<evidence type="ECO:0000256" key="3">
    <source>
        <dbReference type="ARBA" id="ARBA00022741"/>
    </source>
</evidence>
<dbReference type="Gene3D" id="3.40.50.300">
    <property type="entry name" value="P-loop containing nucleotide triphosphate hydrolases"/>
    <property type="match status" value="1"/>
</dbReference>
<name>A0ABW8TEG4_9CLOT</name>
<dbReference type="SMART" id="SM00382">
    <property type="entry name" value="AAA"/>
    <property type="match status" value="1"/>
</dbReference>
<evidence type="ECO:0000259" key="5">
    <source>
        <dbReference type="PROSITE" id="PS50893"/>
    </source>
</evidence>
<dbReference type="RefSeq" id="WP_406787508.1">
    <property type="nucleotide sequence ID" value="NZ_JBJIAA010000008.1"/>
</dbReference>
<reference evidence="6 7" key="1">
    <citation type="submission" date="2024-11" db="EMBL/GenBank/DDBJ databases">
        <authorList>
            <person name="Heng Y.C."/>
            <person name="Lim A.C.H."/>
            <person name="Lee J.K.Y."/>
            <person name="Kittelmann S."/>
        </authorList>
    </citation>
    <scope>NUCLEOTIDE SEQUENCE [LARGE SCALE GENOMIC DNA]</scope>
    <source>
        <strain evidence="6 7">WILCCON 0114</strain>
    </source>
</reference>
<keyword evidence="2" id="KW-0813">Transport</keyword>
<evidence type="ECO:0000313" key="6">
    <source>
        <dbReference type="EMBL" id="MFL0250843.1"/>
    </source>
</evidence>
<dbReference type="PANTHER" id="PTHR42798">
    <property type="entry name" value="LIPOPROTEIN-RELEASING SYSTEM ATP-BINDING PROTEIN LOLD"/>
    <property type="match status" value="1"/>
</dbReference>
<dbReference type="EMBL" id="JBJIAA010000008">
    <property type="protein sequence ID" value="MFL0250843.1"/>
    <property type="molecule type" value="Genomic_DNA"/>
</dbReference>
<keyword evidence="4 6" id="KW-0067">ATP-binding</keyword>
<dbReference type="InterPro" id="IPR017911">
    <property type="entry name" value="MacB-like_ATP-bd"/>
</dbReference>
<proteinExistence type="inferred from homology"/>
<sequence>MEALDEKVEPKLGKPVIEAVNLNKSFKLGNSNVDILKDINLVIKEGEFVSIMGPSGSGKSTLLYLLGGLDKPTSGSVKIAGKELSTMNDKKQSIMRRRDVGFVFQFYNLIPNLNVEENIMLPILLDGKKLKNYKDKLEDILKVVGLEDRRKHTPRELSGGQQQRVAIARALINNPDVILADEPIGNLDSKTGTGVMELLREINLEKGKTIVQVTHSEEAAKYGQRIIYVRDGKVVESR</sequence>
<protein>
    <submittedName>
        <fullName evidence="6">ABC transporter ATP-binding protein</fullName>
    </submittedName>
</protein>
<dbReference type="InterPro" id="IPR003593">
    <property type="entry name" value="AAA+_ATPase"/>
</dbReference>
<dbReference type="InterPro" id="IPR003439">
    <property type="entry name" value="ABC_transporter-like_ATP-bd"/>
</dbReference>
<evidence type="ECO:0000256" key="1">
    <source>
        <dbReference type="ARBA" id="ARBA00005417"/>
    </source>
</evidence>
<dbReference type="Pfam" id="PF00005">
    <property type="entry name" value="ABC_tran"/>
    <property type="match status" value="1"/>
</dbReference>
<dbReference type="PROSITE" id="PS00211">
    <property type="entry name" value="ABC_TRANSPORTER_1"/>
    <property type="match status" value="1"/>
</dbReference>
<dbReference type="PROSITE" id="PS50893">
    <property type="entry name" value="ABC_TRANSPORTER_2"/>
    <property type="match status" value="1"/>
</dbReference>
<organism evidence="6 7">
    <name type="scientific">Clostridium neuense</name>
    <dbReference type="NCBI Taxonomy" id="1728934"/>
    <lineage>
        <taxon>Bacteria</taxon>
        <taxon>Bacillati</taxon>
        <taxon>Bacillota</taxon>
        <taxon>Clostridia</taxon>
        <taxon>Eubacteriales</taxon>
        <taxon>Clostridiaceae</taxon>
        <taxon>Clostridium</taxon>
    </lineage>
</organism>
<keyword evidence="3" id="KW-0547">Nucleotide-binding</keyword>
<comment type="caution">
    <text evidence="6">The sequence shown here is derived from an EMBL/GenBank/DDBJ whole genome shotgun (WGS) entry which is preliminary data.</text>
</comment>
<evidence type="ECO:0000313" key="7">
    <source>
        <dbReference type="Proteomes" id="UP001623592"/>
    </source>
</evidence>
<comment type="similarity">
    <text evidence="1">Belongs to the ABC transporter superfamily.</text>
</comment>
<keyword evidence="7" id="KW-1185">Reference proteome</keyword>
<gene>
    <name evidence="6" type="ORF">ACJDT4_10460</name>
</gene>
<accession>A0ABW8TEG4</accession>
<dbReference type="GO" id="GO:0005524">
    <property type="term" value="F:ATP binding"/>
    <property type="evidence" value="ECO:0007669"/>
    <property type="project" value="UniProtKB-KW"/>
</dbReference>
<dbReference type="InterPro" id="IPR017871">
    <property type="entry name" value="ABC_transporter-like_CS"/>
</dbReference>
<dbReference type="CDD" id="cd03255">
    <property type="entry name" value="ABC_MJ0796_LolCDE_FtsE"/>
    <property type="match status" value="1"/>
</dbReference>
<evidence type="ECO:0000256" key="4">
    <source>
        <dbReference type="ARBA" id="ARBA00022840"/>
    </source>
</evidence>
<dbReference type="Proteomes" id="UP001623592">
    <property type="component" value="Unassembled WGS sequence"/>
</dbReference>
<dbReference type="PANTHER" id="PTHR42798:SF7">
    <property type="entry name" value="ALPHA-D-RIBOSE 1-METHYLPHOSPHONATE 5-TRIPHOSPHATE SYNTHASE SUBUNIT PHNL"/>
    <property type="match status" value="1"/>
</dbReference>
<dbReference type="SUPFAM" id="SSF52540">
    <property type="entry name" value="P-loop containing nucleoside triphosphate hydrolases"/>
    <property type="match status" value="1"/>
</dbReference>
<dbReference type="InterPro" id="IPR027417">
    <property type="entry name" value="P-loop_NTPase"/>
</dbReference>